<comment type="caution">
    <text evidence="4">The sequence shown here is derived from an EMBL/GenBank/DDBJ whole genome shotgun (WGS) entry which is preliminary data.</text>
</comment>
<keyword evidence="1" id="KW-0175">Coiled coil</keyword>
<sequence>MFRVASLRVTFLITVFNSLALDIILGQTSTSTLPGGVADEHTDCALLRLQMSQVFRQTFESKVPLNYLNDLLPSWVESGLPSRCAASKNVYGEFDPSSKNDKGGPLGTLGPTDNIFTTSVKTAWSVEKEFQVKMGENGQTTSIKTQTNESWTQPGVTRPRRNSDADVMQVMNLVGFPNLRLRRFVGGMGGGGMGGMGLGAGGGLAPAREITEAEQMMNTLLMFTNFQKLMHAREMSTLRKSVSNDRPAIGNGMYGDSYHGRRRKRESTPHSRHKRFLFGGAEPGDPAPINPLFDVYGLLTGTATDPNTGKPVEFGGDVMRNMATRTFMSFLPLSAQPPPGKEPPEMFKHMASMWYMNTLQNVLNPQPVRPRSYAIQPRRVNGYYGDTLPGKKKKRESGTTNELSSRSKRQVMEVKVDGPLVSGPPKPMTFYNNKVFYGDPLISFGPATAPNYNHAMSSAPNYNHAMTMFRQVLQRNQKLRQQQEKQLLEKQRREKQQVQTVYTQYTSQQNVPARRSWPNSESSYTQQQVVPSLYIPTRGDSNIQQNVPAQRSWPNSGSSYTQQEVVPPLNIPMRGDSYPRTSSTQVGRYQPRPTYRPVDPFILNPTDNPDLMNQGIDPFIPSPTTTTTPEPTTTPPGKRKRRSEDGVSKEENLYARVKRADKNKGKDIPFWDFFLPPSFLNGISSSGIYFDQYDPTSGIYYSGKEKNSSPKNVNGPLQVSNGAVLNSHGSSGLGQSNGPVSSSFGYVANSDGRFYPFKPDKSSYISNKGEIIYGDRPQWAANSNV</sequence>
<keyword evidence="3" id="KW-0732">Signal</keyword>
<feature type="region of interest" description="Disordered" evidence="2">
    <location>
        <begin position="384"/>
        <end position="409"/>
    </location>
</feature>
<accession>A0AAD8F784</accession>
<evidence type="ECO:0000313" key="4">
    <source>
        <dbReference type="EMBL" id="KAK0053900.1"/>
    </source>
</evidence>
<feature type="signal peptide" evidence="3">
    <location>
        <begin position="1"/>
        <end position="20"/>
    </location>
</feature>
<feature type="compositionally biased region" description="Basic residues" evidence="2">
    <location>
        <begin position="260"/>
        <end position="272"/>
    </location>
</feature>
<reference evidence="4" key="1">
    <citation type="journal article" date="2023" name="PLoS Negl. Trop. Dis.">
        <title>A genome sequence for Biomphalaria pfeifferi, the major vector snail for the human-infecting parasite Schistosoma mansoni.</title>
        <authorList>
            <person name="Bu L."/>
            <person name="Lu L."/>
            <person name="Laidemitt M.R."/>
            <person name="Zhang S.M."/>
            <person name="Mutuku M."/>
            <person name="Mkoji G."/>
            <person name="Steinauer M."/>
            <person name="Loker E.S."/>
        </authorList>
    </citation>
    <scope>NUCLEOTIDE SEQUENCE</scope>
    <source>
        <strain evidence="4">KasaAsao</strain>
    </source>
</reference>
<evidence type="ECO:0000313" key="5">
    <source>
        <dbReference type="Proteomes" id="UP001233172"/>
    </source>
</evidence>
<reference evidence="4" key="2">
    <citation type="submission" date="2023-04" db="EMBL/GenBank/DDBJ databases">
        <authorList>
            <person name="Bu L."/>
            <person name="Lu L."/>
            <person name="Laidemitt M.R."/>
            <person name="Zhang S.M."/>
            <person name="Mutuku M."/>
            <person name="Mkoji G."/>
            <person name="Steinauer M."/>
            <person name="Loker E.S."/>
        </authorList>
    </citation>
    <scope>NUCLEOTIDE SEQUENCE</scope>
    <source>
        <strain evidence="4">KasaAsao</strain>
        <tissue evidence="4">Whole Snail</tissue>
    </source>
</reference>
<protein>
    <submittedName>
        <fullName evidence="4">Extension-2</fullName>
    </submittedName>
</protein>
<keyword evidence="5" id="KW-1185">Reference proteome</keyword>
<feature type="region of interest" description="Disordered" evidence="2">
    <location>
        <begin position="616"/>
        <end position="652"/>
    </location>
</feature>
<organism evidence="4 5">
    <name type="scientific">Biomphalaria pfeifferi</name>
    <name type="common">Bloodfluke planorb</name>
    <name type="synonym">Freshwater snail</name>
    <dbReference type="NCBI Taxonomy" id="112525"/>
    <lineage>
        <taxon>Eukaryota</taxon>
        <taxon>Metazoa</taxon>
        <taxon>Spiralia</taxon>
        <taxon>Lophotrochozoa</taxon>
        <taxon>Mollusca</taxon>
        <taxon>Gastropoda</taxon>
        <taxon>Heterobranchia</taxon>
        <taxon>Euthyneura</taxon>
        <taxon>Panpulmonata</taxon>
        <taxon>Hygrophila</taxon>
        <taxon>Lymnaeoidea</taxon>
        <taxon>Planorbidae</taxon>
        <taxon>Biomphalaria</taxon>
    </lineage>
</organism>
<name>A0AAD8F784_BIOPF</name>
<evidence type="ECO:0000256" key="3">
    <source>
        <dbReference type="SAM" id="SignalP"/>
    </source>
</evidence>
<feature type="region of interest" description="Disordered" evidence="2">
    <location>
        <begin position="569"/>
        <end position="597"/>
    </location>
</feature>
<dbReference type="AlphaFoldDB" id="A0AAD8F784"/>
<gene>
    <name evidence="4" type="ORF">Bpfe_016644</name>
</gene>
<feature type="compositionally biased region" description="Basic and acidic residues" evidence="2">
    <location>
        <begin position="642"/>
        <end position="652"/>
    </location>
</feature>
<feature type="coiled-coil region" evidence="1">
    <location>
        <begin position="473"/>
        <end position="508"/>
    </location>
</feature>
<evidence type="ECO:0000256" key="1">
    <source>
        <dbReference type="SAM" id="Coils"/>
    </source>
</evidence>
<feature type="chain" id="PRO_5041994370" evidence="3">
    <location>
        <begin position="21"/>
        <end position="785"/>
    </location>
</feature>
<evidence type="ECO:0000256" key="2">
    <source>
        <dbReference type="SAM" id="MobiDB-lite"/>
    </source>
</evidence>
<proteinExistence type="predicted"/>
<dbReference type="Proteomes" id="UP001233172">
    <property type="component" value="Unassembled WGS sequence"/>
</dbReference>
<feature type="compositionally biased region" description="Low complexity" evidence="2">
    <location>
        <begin position="622"/>
        <end position="631"/>
    </location>
</feature>
<feature type="region of interest" description="Disordered" evidence="2">
    <location>
        <begin position="239"/>
        <end position="272"/>
    </location>
</feature>
<dbReference type="EMBL" id="JASAOG010000082">
    <property type="protein sequence ID" value="KAK0053900.1"/>
    <property type="molecule type" value="Genomic_DNA"/>
</dbReference>